<sequence length="400" mass="43081">MNSPLHTSAASRLPARVERVRRAMAAQGVDVMVCFKPEHSFYLSGFNPIIYSHPVIAIVAVGLDPIMLVHALRDNHGRGSAWVSDVRLYGAWSNKVTLGADWQTALAAILGDLGLANKTVGIEEDFLSLRRAHELRQTLPQASFTDISALLEQARLIKDADEIAHARIAARLADRGMDAAIAAVAAGGNERDISLASTTAMQQLWAQDYPQVEVCDFGSLEGGVQSGLATWALAGERLFFNCDNPTTRRPQPGETVGIFIWSIANGIHAENERTVALGPLAGPQRRLLDTILTIRSEVDALIRPGTPYRELFLAVKSRLTAHGYGDYIPGRIGHGIGLGAHEHASLDSRSSLVLAPGMLITFEPNLRVPGVGGTQISDTVLITDGGREYLTRTAGGYLEV</sequence>
<dbReference type="InterPro" id="IPR000994">
    <property type="entry name" value="Pept_M24"/>
</dbReference>
<keyword evidence="4" id="KW-1185">Reference proteome</keyword>
<name>C6C4Y6_MUSP7</name>
<dbReference type="Gene3D" id="3.40.350.10">
    <property type="entry name" value="Creatinase/prolidase N-terminal domain"/>
    <property type="match status" value="1"/>
</dbReference>
<dbReference type="InterPro" id="IPR029149">
    <property type="entry name" value="Creatin/AminoP/Spt16_N"/>
</dbReference>
<reference evidence="3" key="1">
    <citation type="submission" date="2009-06" db="EMBL/GenBank/DDBJ databases">
        <title>Complete sequence of Dickeya dadantii Ech703.</title>
        <authorList>
            <consortium name="US DOE Joint Genome Institute"/>
            <person name="Lucas S."/>
            <person name="Copeland A."/>
            <person name="Lapidus A."/>
            <person name="Glavina del Rio T."/>
            <person name="Dalin E."/>
            <person name="Tice H."/>
            <person name="Bruce D."/>
            <person name="Goodwin L."/>
            <person name="Pitluck S."/>
            <person name="Chertkov O."/>
            <person name="Brettin T."/>
            <person name="Detter J.C."/>
            <person name="Han C."/>
            <person name="Larimer F."/>
            <person name="Land M."/>
            <person name="Hauser L."/>
            <person name="Kyrpides N."/>
            <person name="Mikhailova N."/>
            <person name="Balakrishnan V."/>
            <person name="Glasner J."/>
            <person name="Perna N.T."/>
        </authorList>
    </citation>
    <scope>NUCLEOTIDE SEQUENCE [LARGE SCALE GENOMIC DNA]</scope>
    <source>
        <strain evidence="3">Ech703</strain>
    </source>
</reference>
<gene>
    <name evidence="3" type="ordered locus">Dd703_1800</name>
</gene>
<dbReference type="EMBL" id="CP001654">
    <property type="protein sequence ID" value="ACS85596.1"/>
    <property type="molecule type" value="Genomic_DNA"/>
</dbReference>
<feature type="domain" description="Creatinase N-terminal" evidence="2">
    <location>
        <begin position="16"/>
        <end position="157"/>
    </location>
</feature>
<dbReference type="HOGENOM" id="CLU_017266_4_2_6"/>
<dbReference type="eggNOG" id="COG0006">
    <property type="taxonomic scope" value="Bacteria"/>
</dbReference>
<evidence type="ECO:0000259" key="2">
    <source>
        <dbReference type="Pfam" id="PF01321"/>
    </source>
</evidence>
<evidence type="ECO:0000313" key="4">
    <source>
        <dbReference type="Proteomes" id="UP000002734"/>
    </source>
</evidence>
<feature type="domain" description="Peptidase M24" evidence="1">
    <location>
        <begin position="166"/>
        <end position="384"/>
    </location>
</feature>
<protein>
    <submittedName>
        <fullName evidence="3">Peptidase M24</fullName>
    </submittedName>
</protein>
<evidence type="ECO:0000259" key="1">
    <source>
        <dbReference type="Pfam" id="PF00557"/>
    </source>
</evidence>
<dbReference type="SUPFAM" id="SSF55920">
    <property type="entry name" value="Creatinase/aminopeptidase"/>
    <property type="match status" value="1"/>
</dbReference>
<dbReference type="Pfam" id="PF00557">
    <property type="entry name" value="Peptidase_M24"/>
    <property type="match status" value="1"/>
</dbReference>
<proteinExistence type="predicted"/>
<dbReference type="RefSeq" id="WP_012765413.1">
    <property type="nucleotide sequence ID" value="NC_012880.1"/>
</dbReference>
<dbReference type="InterPro" id="IPR050659">
    <property type="entry name" value="Peptidase_M24B"/>
</dbReference>
<evidence type="ECO:0000313" key="3">
    <source>
        <dbReference type="EMBL" id="ACS85596.1"/>
    </source>
</evidence>
<dbReference type="CDD" id="cd01066">
    <property type="entry name" value="APP_MetAP"/>
    <property type="match status" value="1"/>
</dbReference>
<accession>C6C4Y6</accession>
<dbReference type="STRING" id="579405.Dd703_1800"/>
<dbReference type="AlphaFoldDB" id="C6C4Y6"/>
<dbReference type="SUPFAM" id="SSF53092">
    <property type="entry name" value="Creatinase/prolidase N-terminal domain"/>
    <property type="match status" value="1"/>
</dbReference>
<dbReference type="KEGG" id="dda:Dd703_1800"/>
<organism evidence="3 4">
    <name type="scientific">Musicola paradisiaca (strain Ech703)</name>
    <name type="common">Dickeya paradisiaca</name>
    <name type="synonym">Dickeya dadantii</name>
    <dbReference type="NCBI Taxonomy" id="579405"/>
    <lineage>
        <taxon>Bacteria</taxon>
        <taxon>Pseudomonadati</taxon>
        <taxon>Pseudomonadota</taxon>
        <taxon>Gammaproteobacteria</taxon>
        <taxon>Enterobacterales</taxon>
        <taxon>Pectobacteriaceae</taxon>
        <taxon>Musicola</taxon>
    </lineage>
</organism>
<dbReference type="InterPro" id="IPR000587">
    <property type="entry name" value="Creatinase_N"/>
</dbReference>
<dbReference type="Proteomes" id="UP000002734">
    <property type="component" value="Chromosome"/>
</dbReference>
<dbReference type="InterPro" id="IPR036005">
    <property type="entry name" value="Creatinase/aminopeptidase-like"/>
</dbReference>
<dbReference type="Gene3D" id="3.90.230.10">
    <property type="entry name" value="Creatinase/methionine aminopeptidase superfamily"/>
    <property type="match status" value="1"/>
</dbReference>
<dbReference type="PANTHER" id="PTHR46112">
    <property type="entry name" value="AMINOPEPTIDASE"/>
    <property type="match status" value="1"/>
</dbReference>
<dbReference type="Pfam" id="PF01321">
    <property type="entry name" value="Creatinase_N"/>
    <property type="match status" value="1"/>
</dbReference>
<dbReference type="PANTHER" id="PTHR46112:SF2">
    <property type="entry name" value="XAA-PRO AMINOPEPTIDASE P-RELATED"/>
    <property type="match status" value="1"/>
</dbReference>